<accession>A0AAN9GVD8</accession>
<evidence type="ECO:0000313" key="2">
    <source>
        <dbReference type="Proteomes" id="UP001364617"/>
    </source>
</evidence>
<reference evidence="1 2" key="1">
    <citation type="submission" date="2024-02" db="EMBL/GenBank/DDBJ databases">
        <title>Chromosome-level genome assembly of the Eurasian Minnow (Phoxinus phoxinus).</title>
        <authorList>
            <person name="Oriowo T.O."/>
            <person name="Martin S."/>
            <person name="Stange M."/>
            <person name="Chrysostomakis Y."/>
            <person name="Brown T."/>
            <person name="Winkler S."/>
            <person name="Kukowka S."/>
            <person name="Myers E.W."/>
            <person name="Bohne A."/>
        </authorList>
    </citation>
    <scope>NUCLEOTIDE SEQUENCE [LARGE SCALE GENOMIC DNA]</scope>
    <source>
        <strain evidence="1">ZFMK-TIS-60720</strain>
        <tissue evidence="1">Whole Organism</tissue>
    </source>
</reference>
<gene>
    <name evidence="1" type="ORF">R3I93_019535</name>
</gene>
<dbReference type="Proteomes" id="UP001364617">
    <property type="component" value="Unassembled WGS sequence"/>
</dbReference>
<organism evidence="1 2">
    <name type="scientific">Phoxinus phoxinus</name>
    <name type="common">Eurasian minnow</name>
    <dbReference type="NCBI Taxonomy" id="58324"/>
    <lineage>
        <taxon>Eukaryota</taxon>
        <taxon>Metazoa</taxon>
        <taxon>Chordata</taxon>
        <taxon>Craniata</taxon>
        <taxon>Vertebrata</taxon>
        <taxon>Euteleostomi</taxon>
        <taxon>Actinopterygii</taxon>
        <taxon>Neopterygii</taxon>
        <taxon>Teleostei</taxon>
        <taxon>Ostariophysi</taxon>
        <taxon>Cypriniformes</taxon>
        <taxon>Leuciscidae</taxon>
        <taxon>Phoxininae</taxon>
        <taxon>Phoxinus</taxon>
    </lineage>
</organism>
<comment type="caution">
    <text evidence="1">The sequence shown here is derived from an EMBL/GenBank/DDBJ whole genome shotgun (WGS) entry which is preliminary data.</text>
</comment>
<name>A0AAN9GVD8_9TELE</name>
<sequence length="100" mass="10875">MTTEKDMCRMARTQITAMNLRVAEDSLIILEVSAQGLLVFVKMTMVSSTQIRAIETKTCSNLLDCAGCLGLYSCNVALGKCQLKGLSRKSGGFYQSLKDA</sequence>
<keyword evidence="2" id="KW-1185">Reference proteome</keyword>
<protein>
    <submittedName>
        <fullName evidence="1">Uncharacterized protein</fullName>
    </submittedName>
</protein>
<dbReference type="EMBL" id="JAYKXH010000021">
    <property type="protein sequence ID" value="KAK7129920.1"/>
    <property type="molecule type" value="Genomic_DNA"/>
</dbReference>
<evidence type="ECO:0000313" key="1">
    <source>
        <dbReference type="EMBL" id="KAK7129920.1"/>
    </source>
</evidence>
<proteinExistence type="predicted"/>
<dbReference type="AlphaFoldDB" id="A0AAN9GVD8"/>